<name>A0A2N6PIB5_9MICO</name>
<protein>
    <submittedName>
        <fullName evidence="1">Biopolymer transporter Tol</fullName>
    </submittedName>
</protein>
<sequence length="109" mass="12556">MSTPERTADGRYIIVRGRRWRAQDPVLPEALTAPLLSALGTARSQLSRRHQLNDEQTAVLRQRVTWAKEGLGERGTPWWELTEDERLARARDRLQRLTRRDGAVRDGGR</sequence>
<dbReference type="EMBL" id="PNFZ01000002">
    <property type="protein sequence ID" value="PMB98432.1"/>
    <property type="molecule type" value="Genomic_DNA"/>
</dbReference>
<evidence type="ECO:0000313" key="2">
    <source>
        <dbReference type="Proteomes" id="UP000235703"/>
    </source>
</evidence>
<comment type="caution">
    <text evidence="1">The sequence shown here is derived from an EMBL/GenBank/DDBJ whole genome shotgun (WGS) entry which is preliminary data.</text>
</comment>
<dbReference type="AlphaFoldDB" id="A0A2N6PIB5"/>
<dbReference type="RefSeq" id="WP_102160910.1">
    <property type="nucleotide sequence ID" value="NZ_JALXPL010000003.1"/>
</dbReference>
<dbReference type="Proteomes" id="UP000235703">
    <property type="component" value="Unassembled WGS sequence"/>
</dbReference>
<organism evidence="1 2">
    <name type="scientific">Brevibacterium luteolum</name>
    <dbReference type="NCBI Taxonomy" id="199591"/>
    <lineage>
        <taxon>Bacteria</taxon>
        <taxon>Bacillati</taxon>
        <taxon>Actinomycetota</taxon>
        <taxon>Actinomycetes</taxon>
        <taxon>Micrococcales</taxon>
        <taxon>Brevibacteriaceae</taxon>
        <taxon>Brevibacterium</taxon>
    </lineage>
</organism>
<gene>
    <name evidence="1" type="ORF">CJ198_03540</name>
</gene>
<proteinExistence type="predicted"/>
<keyword evidence="2" id="KW-1185">Reference proteome</keyword>
<dbReference type="GeneID" id="86842735"/>
<evidence type="ECO:0000313" key="1">
    <source>
        <dbReference type="EMBL" id="PMB98432.1"/>
    </source>
</evidence>
<accession>A0A2N6PIB5</accession>
<dbReference type="OrthoDB" id="34459at2"/>
<reference evidence="1 2" key="1">
    <citation type="submission" date="2017-09" db="EMBL/GenBank/DDBJ databases">
        <title>Bacterial strain isolated from the female urinary microbiota.</title>
        <authorList>
            <person name="Thomas-White K."/>
            <person name="Kumar N."/>
            <person name="Forster S."/>
            <person name="Putonti C."/>
            <person name="Lawley T."/>
            <person name="Wolfe A.J."/>
        </authorList>
    </citation>
    <scope>NUCLEOTIDE SEQUENCE [LARGE SCALE GENOMIC DNA]</scope>
    <source>
        <strain evidence="1 2">UMB0680</strain>
    </source>
</reference>